<feature type="transmembrane region" description="Helical" evidence="2">
    <location>
        <begin position="111"/>
        <end position="135"/>
    </location>
</feature>
<keyword evidence="2" id="KW-0472">Membrane</keyword>
<evidence type="ECO:0000256" key="1">
    <source>
        <dbReference type="SAM" id="MobiDB-lite"/>
    </source>
</evidence>
<comment type="caution">
    <text evidence="3">The sequence shown here is derived from an EMBL/GenBank/DDBJ whole genome shotgun (WGS) entry which is preliminary data.</text>
</comment>
<proteinExistence type="predicted"/>
<evidence type="ECO:0000313" key="3">
    <source>
        <dbReference type="EMBL" id="MBJ7596960.1"/>
    </source>
</evidence>
<feature type="transmembrane region" description="Helical" evidence="2">
    <location>
        <begin position="7"/>
        <end position="29"/>
    </location>
</feature>
<feature type="transmembrane region" description="Helical" evidence="2">
    <location>
        <begin position="175"/>
        <end position="192"/>
    </location>
</feature>
<feature type="transmembrane region" description="Helical" evidence="2">
    <location>
        <begin position="142"/>
        <end position="163"/>
    </location>
</feature>
<evidence type="ECO:0000256" key="2">
    <source>
        <dbReference type="SAM" id="Phobius"/>
    </source>
</evidence>
<dbReference type="InterPro" id="IPR009339">
    <property type="entry name" value="DUF998"/>
</dbReference>
<name>A0A934N1F6_9BACT</name>
<accession>A0A934N1F6</accession>
<dbReference type="Pfam" id="PF06197">
    <property type="entry name" value="DUF998"/>
    <property type="match status" value="1"/>
</dbReference>
<feature type="region of interest" description="Disordered" evidence="1">
    <location>
        <begin position="201"/>
        <end position="229"/>
    </location>
</feature>
<organism evidence="3 4">
    <name type="scientific">Candidatus Nephthysia bennettiae</name>
    <dbReference type="NCBI Taxonomy" id="3127016"/>
    <lineage>
        <taxon>Bacteria</taxon>
        <taxon>Bacillati</taxon>
        <taxon>Candidatus Dormiibacterota</taxon>
        <taxon>Candidatus Dormibacteria</taxon>
        <taxon>Candidatus Dormibacterales</taxon>
        <taxon>Candidatus Dormibacteraceae</taxon>
        <taxon>Candidatus Nephthysia</taxon>
    </lineage>
</organism>
<keyword evidence="4" id="KW-1185">Reference proteome</keyword>
<keyword evidence="2" id="KW-1133">Transmembrane helix</keyword>
<feature type="compositionally biased region" description="Pro residues" evidence="1">
    <location>
        <begin position="220"/>
        <end position="229"/>
    </location>
</feature>
<dbReference type="Proteomes" id="UP000612893">
    <property type="component" value="Unassembled WGS sequence"/>
</dbReference>
<keyword evidence="2" id="KW-0812">Transmembrane</keyword>
<sequence>MPTDTAPIFAIATLVAFPVLVIAANLVQLDTYNAAREAVSNLALGRDGWLMTLAFICLGTGTLLTAAVVRRSMGRAIVGPALLTLGGCTTLLSAVFQTDAETASSTLHGTIHIALGLSSFVLVIASITASAVSFLRSESWHGFGIASVVWAVLAFGAIALTFALPGSLFGLGQRSFLAVALSWMLVTSALAVRRGATRLDSRQPAGGVAHDQDRSSSPRGPLPESPGRG</sequence>
<reference evidence="3" key="1">
    <citation type="submission" date="2020-10" db="EMBL/GenBank/DDBJ databases">
        <title>Ca. Dormibacterota MAGs.</title>
        <authorList>
            <person name="Montgomery K."/>
        </authorList>
    </citation>
    <scope>NUCLEOTIDE SEQUENCE [LARGE SCALE GENOMIC DNA]</scope>
    <source>
        <strain evidence="3">SC8812_S17_10</strain>
    </source>
</reference>
<protein>
    <submittedName>
        <fullName evidence="3">DUF998 domain-containing protein</fullName>
    </submittedName>
</protein>
<dbReference type="RefSeq" id="WP_338198813.1">
    <property type="nucleotide sequence ID" value="NZ_JAEKNR010000031.1"/>
</dbReference>
<feature type="transmembrane region" description="Helical" evidence="2">
    <location>
        <begin position="76"/>
        <end position="96"/>
    </location>
</feature>
<dbReference type="AlphaFoldDB" id="A0A934N1F6"/>
<feature type="transmembrane region" description="Helical" evidence="2">
    <location>
        <begin position="49"/>
        <end position="69"/>
    </location>
</feature>
<evidence type="ECO:0000313" key="4">
    <source>
        <dbReference type="Proteomes" id="UP000612893"/>
    </source>
</evidence>
<gene>
    <name evidence="3" type="ORF">JF922_02585</name>
</gene>
<dbReference type="EMBL" id="JAEKNR010000031">
    <property type="protein sequence ID" value="MBJ7596960.1"/>
    <property type="molecule type" value="Genomic_DNA"/>
</dbReference>